<dbReference type="InterPro" id="IPR052895">
    <property type="entry name" value="HetReg/Transcr_Mod"/>
</dbReference>
<reference evidence="2" key="1">
    <citation type="journal article" date="2023" name="Mol. Phylogenet. Evol.">
        <title>Genome-scale phylogeny and comparative genomics of the fungal order Sordariales.</title>
        <authorList>
            <person name="Hensen N."/>
            <person name="Bonometti L."/>
            <person name="Westerberg I."/>
            <person name="Brannstrom I.O."/>
            <person name="Guillou S."/>
            <person name="Cros-Aarteil S."/>
            <person name="Calhoun S."/>
            <person name="Haridas S."/>
            <person name="Kuo A."/>
            <person name="Mondo S."/>
            <person name="Pangilinan J."/>
            <person name="Riley R."/>
            <person name="LaButti K."/>
            <person name="Andreopoulos B."/>
            <person name="Lipzen A."/>
            <person name="Chen C."/>
            <person name="Yan M."/>
            <person name="Daum C."/>
            <person name="Ng V."/>
            <person name="Clum A."/>
            <person name="Steindorff A."/>
            <person name="Ohm R.A."/>
            <person name="Martin F."/>
            <person name="Silar P."/>
            <person name="Natvig D.O."/>
            <person name="Lalanne C."/>
            <person name="Gautier V."/>
            <person name="Ament-Velasquez S.L."/>
            <person name="Kruys A."/>
            <person name="Hutchinson M.I."/>
            <person name="Powell A.J."/>
            <person name="Barry K."/>
            <person name="Miller A.N."/>
            <person name="Grigoriev I.V."/>
            <person name="Debuchy R."/>
            <person name="Gladieux P."/>
            <person name="Hiltunen Thoren M."/>
            <person name="Johannesson H."/>
        </authorList>
    </citation>
    <scope>NUCLEOTIDE SEQUENCE</scope>
    <source>
        <strain evidence="2">CBS 990.96</strain>
    </source>
</reference>
<evidence type="ECO:0000313" key="3">
    <source>
        <dbReference type="Proteomes" id="UP001301958"/>
    </source>
</evidence>
<evidence type="ECO:0000313" key="2">
    <source>
        <dbReference type="EMBL" id="KAK4224174.1"/>
    </source>
</evidence>
<protein>
    <submittedName>
        <fullName evidence="2">Heterokaryon incompatibility protein-domain-containing protein</fullName>
    </submittedName>
</protein>
<accession>A0AAN7BJ19</accession>
<dbReference type="InterPro" id="IPR010730">
    <property type="entry name" value="HET"/>
</dbReference>
<feature type="domain" description="Heterokaryon incompatibility" evidence="1">
    <location>
        <begin position="39"/>
        <end position="221"/>
    </location>
</feature>
<dbReference type="Pfam" id="PF06985">
    <property type="entry name" value="HET"/>
    <property type="match status" value="1"/>
</dbReference>
<reference evidence="2" key="2">
    <citation type="submission" date="2023-05" db="EMBL/GenBank/DDBJ databases">
        <authorList>
            <consortium name="Lawrence Berkeley National Laboratory"/>
            <person name="Steindorff A."/>
            <person name="Hensen N."/>
            <person name="Bonometti L."/>
            <person name="Westerberg I."/>
            <person name="Brannstrom I.O."/>
            <person name="Guillou S."/>
            <person name="Cros-Aarteil S."/>
            <person name="Calhoun S."/>
            <person name="Haridas S."/>
            <person name="Kuo A."/>
            <person name="Mondo S."/>
            <person name="Pangilinan J."/>
            <person name="Riley R."/>
            <person name="Labutti K."/>
            <person name="Andreopoulos B."/>
            <person name="Lipzen A."/>
            <person name="Chen C."/>
            <person name="Yanf M."/>
            <person name="Daum C."/>
            <person name="Ng V."/>
            <person name="Clum A."/>
            <person name="Ohm R."/>
            <person name="Martin F."/>
            <person name="Silar P."/>
            <person name="Natvig D."/>
            <person name="Lalanne C."/>
            <person name="Gautier V."/>
            <person name="Ament-Velasquez S.L."/>
            <person name="Kruys A."/>
            <person name="Hutchinson M.I."/>
            <person name="Powell A.J."/>
            <person name="Barry K."/>
            <person name="Miller A.N."/>
            <person name="Grigoriev I.V."/>
            <person name="Debuchy R."/>
            <person name="Gladieux P."/>
            <person name="Thoren M.H."/>
            <person name="Johannesson H."/>
        </authorList>
    </citation>
    <scope>NUCLEOTIDE SEQUENCE</scope>
    <source>
        <strain evidence="2">CBS 990.96</strain>
    </source>
</reference>
<dbReference type="PANTHER" id="PTHR24148">
    <property type="entry name" value="ANKYRIN REPEAT DOMAIN-CONTAINING PROTEIN 39 HOMOLOG-RELATED"/>
    <property type="match status" value="1"/>
</dbReference>
<sequence>MKQTKHTATMATILPSRLLTHSNGHFALIIPDPSIPSFDIISYRWGTPSPPYIPPDISGITWNVTISLSKLTEIKSLMITAGIKYLWCDCVCINQEDPNEKSREIANMYQYYMFASRCHILLDMDQVWNPQQIVDNLKLVDHVRTNIDGSEFATQSRLSQDVLSLLNSWAEEKEWSFPVSKSMVRSAGVELGLLNCYSTSTKYVRSVFRNLYFSRVWTFQEMILGKNITMWGVQPGNAEKMECIGPLTTWMDLAIDAADKADKLFKWIDSVREGKNPMSVNAILSCIAEDDFALEILQTQVKGIESARTDIISGGPEWWRQNYKGVANVFSAVSIQPRECGVKADLFRGLLGVFAGLFTPEEISQKMSGDDMDLISLEFFKQLSIKTERAWTRLALSGRERQGKDFSWIPVVPRQNTGRLMTTDLFAGVVNLGEFKNNASKGPLIRTMATTGLVGVPRDYMRVSLRENEGGQKAFRFKFRGCNAGKELRTGRFMSTQPIPVNEQVYSVVGDQTGRALVECATMLGFLLDPGKDTVEYRNTLLNGLRPLWAVSDRSAKPPNWVDRCVSGTPWENPTLEFMRVHNQSMHYDFTSITQCRSRLHNDTTATVTCELTVNCGCRLSGPFSLMIGAITSVHGSFLGKAAAELDKDNRIILSDGLGLVQVGDAGKDFKLVAFGGDPAAHLTHATACRKTREGNPVIHNPPLNWPTGRALVNTEFNHGAMDSMKRDYGYVDTYGSGNLLICRNNPLGDYAIIGVCIDDSIQNKKGQKAVTIQ</sequence>
<comment type="caution">
    <text evidence="2">The sequence shown here is derived from an EMBL/GenBank/DDBJ whole genome shotgun (WGS) entry which is preliminary data.</text>
</comment>
<dbReference type="EMBL" id="MU865401">
    <property type="protein sequence ID" value="KAK4224174.1"/>
    <property type="molecule type" value="Genomic_DNA"/>
</dbReference>
<dbReference type="PANTHER" id="PTHR24148:SF64">
    <property type="entry name" value="HETEROKARYON INCOMPATIBILITY DOMAIN-CONTAINING PROTEIN"/>
    <property type="match status" value="1"/>
</dbReference>
<dbReference type="AlphaFoldDB" id="A0AAN7BJ19"/>
<dbReference type="Proteomes" id="UP001301958">
    <property type="component" value="Unassembled WGS sequence"/>
</dbReference>
<proteinExistence type="predicted"/>
<name>A0AAN7BJ19_9PEZI</name>
<organism evidence="2 3">
    <name type="scientific">Podospora fimiseda</name>
    <dbReference type="NCBI Taxonomy" id="252190"/>
    <lineage>
        <taxon>Eukaryota</taxon>
        <taxon>Fungi</taxon>
        <taxon>Dikarya</taxon>
        <taxon>Ascomycota</taxon>
        <taxon>Pezizomycotina</taxon>
        <taxon>Sordariomycetes</taxon>
        <taxon>Sordariomycetidae</taxon>
        <taxon>Sordariales</taxon>
        <taxon>Podosporaceae</taxon>
        <taxon>Podospora</taxon>
    </lineage>
</organism>
<keyword evidence="3" id="KW-1185">Reference proteome</keyword>
<evidence type="ECO:0000259" key="1">
    <source>
        <dbReference type="Pfam" id="PF06985"/>
    </source>
</evidence>
<gene>
    <name evidence="2" type="ORF">QBC38DRAFT_486088</name>
</gene>